<dbReference type="AlphaFoldDB" id="A0A367LTE8"/>
<accession>A0A367LTE8</accession>
<reference evidence="1 2" key="1">
    <citation type="journal article" date="2015" name="BMC Genomics">
        <title>Insights from the genome of Ophiocordyceps polyrhachis-furcata to pathogenicity and host specificity in insect fungi.</title>
        <authorList>
            <person name="Wichadakul D."/>
            <person name="Kobmoo N."/>
            <person name="Ingsriswang S."/>
            <person name="Tangphatsornruang S."/>
            <person name="Chantasingh D."/>
            <person name="Luangsa-ard J.J."/>
            <person name="Eurwilaichitr L."/>
        </authorList>
    </citation>
    <scope>NUCLEOTIDE SEQUENCE [LARGE SCALE GENOMIC DNA]</scope>
    <source>
        <strain evidence="1 2">BCC 54312</strain>
    </source>
</reference>
<organism evidence="1 2">
    <name type="scientific">Ophiocordyceps polyrhachis-furcata BCC 54312</name>
    <dbReference type="NCBI Taxonomy" id="1330021"/>
    <lineage>
        <taxon>Eukaryota</taxon>
        <taxon>Fungi</taxon>
        <taxon>Dikarya</taxon>
        <taxon>Ascomycota</taxon>
        <taxon>Pezizomycotina</taxon>
        <taxon>Sordariomycetes</taxon>
        <taxon>Hypocreomycetidae</taxon>
        <taxon>Hypocreales</taxon>
        <taxon>Ophiocordycipitaceae</taxon>
        <taxon>Ophiocordyceps</taxon>
    </lineage>
</organism>
<evidence type="ECO:0000313" key="1">
    <source>
        <dbReference type="EMBL" id="RCI17432.1"/>
    </source>
</evidence>
<name>A0A367LTE8_9HYPO</name>
<gene>
    <name evidence="1" type="ORF">L249_2792</name>
</gene>
<comment type="caution">
    <text evidence="1">The sequence shown here is derived from an EMBL/GenBank/DDBJ whole genome shotgun (WGS) entry which is preliminary data.</text>
</comment>
<proteinExistence type="predicted"/>
<dbReference type="Proteomes" id="UP000253664">
    <property type="component" value="Unassembled WGS sequence"/>
</dbReference>
<evidence type="ECO:0000313" key="2">
    <source>
        <dbReference type="Proteomes" id="UP000253664"/>
    </source>
</evidence>
<dbReference type="EMBL" id="LKCN02000001">
    <property type="protein sequence ID" value="RCI17432.1"/>
    <property type="molecule type" value="Genomic_DNA"/>
</dbReference>
<keyword evidence="2" id="KW-1185">Reference proteome</keyword>
<protein>
    <submittedName>
        <fullName evidence="1">Uncharacterized protein</fullName>
    </submittedName>
</protein>
<sequence>MPSMLIASAFGTIIFSPLPRRRSNCPPGRRTGCPPGLRAVVPADDGTLAVASTASPRCAIAGGAALKTGCDWWRRANPPSPDRSGRSSRRVPGTWGKASLVCFFFLSNPVILGRFLVEFFIRGERRGCRDGPP</sequence>